<dbReference type="PANTHER" id="PTHR43760">
    <property type="entry name" value="ENDORIBONUCLEASE-RELATED"/>
    <property type="match status" value="1"/>
</dbReference>
<dbReference type="SUPFAM" id="SSF55298">
    <property type="entry name" value="YjgF-like"/>
    <property type="match status" value="1"/>
</dbReference>
<accession>A0A4R8G9K9</accession>
<sequence length="155" mass="16260">MTACPVEARLRELGHSLPDSAPSRAMFLPGKLSGNLLFLSGQICEWEGVPRYFGPADDSLDLAEAQAAARICALNLLFSIRAVVGSLGRVREVVRVGGFVSARPGFEAGPMVVNGASQLFIDLWGTAGQHARTAVCVASLPANALVEIDAVVEIA</sequence>
<dbReference type="AlphaFoldDB" id="A0A4R8G9K9"/>
<evidence type="ECO:0000259" key="1">
    <source>
        <dbReference type="Pfam" id="PF14588"/>
    </source>
</evidence>
<reference evidence="2 3" key="1">
    <citation type="submission" date="2019-03" db="EMBL/GenBank/DDBJ databases">
        <title>Genomic Encyclopedia of Type Strains, Phase IV (KMG-IV): sequencing the most valuable type-strain genomes for metagenomic binning, comparative biology and taxonomic classification.</title>
        <authorList>
            <person name="Goeker M."/>
        </authorList>
    </citation>
    <scope>NUCLEOTIDE SEQUENCE [LARGE SCALE GENOMIC DNA]</scope>
    <source>
        <strain evidence="2 3">JA181</strain>
    </source>
</reference>
<dbReference type="Proteomes" id="UP000295484">
    <property type="component" value="Unassembled WGS sequence"/>
</dbReference>
<dbReference type="RefSeq" id="WP_134076901.1">
    <property type="nucleotide sequence ID" value="NZ_SOEB01000001.1"/>
</dbReference>
<name>A0A4R8G9K9_9RHOB</name>
<dbReference type="CDD" id="cd02199">
    <property type="entry name" value="YjgF_YER057c_UK114_like_1"/>
    <property type="match status" value="1"/>
</dbReference>
<evidence type="ECO:0000313" key="3">
    <source>
        <dbReference type="Proteomes" id="UP000295484"/>
    </source>
</evidence>
<dbReference type="EMBL" id="SOEB01000001">
    <property type="protein sequence ID" value="TDX33869.1"/>
    <property type="molecule type" value="Genomic_DNA"/>
</dbReference>
<protein>
    <submittedName>
        <fullName evidence="2">Enamine deaminase RidA (YjgF/YER057c/UK114 family)</fullName>
    </submittedName>
</protein>
<dbReference type="InterPro" id="IPR035959">
    <property type="entry name" value="RutC-like_sf"/>
</dbReference>
<dbReference type="PANTHER" id="PTHR43760:SF1">
    <property type="entry name" value="ENDORIBONUCLEASE L-PSP_CHORISMATE MUTASE-LIKE DOMAIN-CONTAINING PROTEIN"/>
    <property type="match status" value="1"/>
</dbReference>
<dbReference type="Pfam" id="PF14588">
    <property type="entry name" value="YjgF_endoribonc"/>
    <property type="match status" value="1"/>
</dbReference>
<feature type="domain" description="Endoribonuclease L-PSP/chorismate mutase-like" evidence="1">
    <location>
        <begin position="7"/>
        <end position="148"/>
    </location>
</feature>
<comment type="caution">
    <text evidence="2">The sequence shown here is derived from an EMBL/GenBank/DDBJ whole genome shotgun (WGS) entry which is preliminary data.</text>
</comment>
<organism evidence="2 3">
    <name type="scientific">Rhodovulum visakhapatnamense</name>
    <dbReference type="NCBI Taxonomy" id="364297"/>
    <lineage>
        <taxon>Bacteria</taxon>
        <taxon>Pseudomonadati</taxon>
        <taxon>Pseudomonadota</taxon>
        <taxon>Alphaproteobacteria</taxon>
        <taxon>Rhodobacterales</taxon>
        <taxon>Paracoccaceae</taxon>
        <taxon>Rhodovulum</taxon>
    </lineage>
</organism>
<dbReference type="InterPro" id="IPR013813">
    <property type="entry name" value="Endoribo_LPSP/chorism_mut-like"/>
</dbReference>
<evidence type="ECO:0000313" key="2">
    <source>
        <dbReference type="EMBL" id="TDX33869.1"/>
    </source>
</evidence>
<proteinExistence type="predicted"/>
<dbReference type="Gene3D" id="3.30.1330.40">
    <property type="entry name" value="RutC-like"/>
    <property type="match status" value="1"/>
</dbReference>
<gene>
    <name evidence="2" type="ORF">EV657_101298</name>
</gene>